<protein>
    <submittedName>
        <fullName evidence="2">Uncharacterized protein</fullName>
    </submittedName>
</protein>
<comment type="caution">
    <text evidence="2">The sequence shown here is derived from an EMBL/GenBank/DDBJ whole genome shotgun (WGS) entry which is preliminary data.</text>
</comment>
<dbReference type="Proteomes" id="UP000003477">
    <property type="component" value="Unassembled WGS sequence"/>
</dbReference>
<gene>
    <name evidence="2" type="ORF">CWATWH0003_4488</name>
</gene>
<name>G5JAM6_CROWT</name>
<keyword evidence="1" id="KW-1133">Transmembrane helix</keyword>
<keyword evidence="1" id="KW-0812">Transmembrane</keyword>
<feature type="transmembrane region" description="Helical" evidence="1">
    <location>
        <begin position="20"/>
        <end position="36"/>
    </location>
</feature>
<accession>G5JAM6</accession>
<organism evidence="2 3">
    <name type="scientific">Crocosphaera watsonii WH 0003</name>
    <dbReference type="NCBI Taxonomy" id="423471"/>
    <lineage>
        <taxon>Bacteria</taxon>
        <taxon>Bacillati</taxon>
        <taxon>Cyanobacteriota</taxon>
        <taxon>Cyanophyceae</taxon>
        <taxon>Oscillatoriophycideae</taxon>
        <taxon>Chroococcales</taxon>
        <taxon>Aphanothecaceae</taxon>
        <taxon>Crocosphaera</taxon>
    </lineage>
</organism>
<dbReference type="EMBL" id="AESD01000677">
    <property type="protein sequence ID" value="EHJ10766.1"/>
    <property type="molecule type" value="Genomic_DNA"/>
</dbReference>
<sequence length="42" mass="4815">MFGHLAIALTWMHRISSPPSRLIFIIILTLAALRFSKLGKRH</sequence>
<evidence type="ECO:0000313" key="2">
    <source>
        <dbReference type="EMBL" id="EHJ10766.1"/>
    </source>
</evidence>
<reference evidence="2 3" key="1">
    <citation type="journal article" date="2011" name="Front. Microbiol.">
        <title>Two Strains of Crocosphaera watsonii with Highly Conserved Genomes are Distinguished by Strain-Specific Features.</title>
        <authorList>
            <person name="Bench S.R."/>
            <person name="Ilikchyan I.N."/>
            <person name="Tripp H.J."/>
            <person name="Zehr J.P."/>
        </authorList>
    </citation>
    <scope>NUCLEOTIDE SEQUENCE [LARGE SCALE GENOMIC DNA]</scope>
    <source>
        <strain evidence="2 3">WH 0003</strain>
    </source>
</reference>
<dbReference type="AlphaFoldDB" id="G5JAM6"/>
<proteinExistence type="predicted"/>
<evidence type="ECO:0000256" key="1">
    <source>
        <dbReference type="SAM" id="Phobius"/>
    </source>
</evidence>
<evidence type="ECO:0000313" key="3">
    <source>
        <dbReference type="Proteomes" id="UP000003477"/>
    </source>
</evidence>
<keyword evidence="1" id="KW-0472">Membrane</keyword>